<dbReference type="GO" id="GO:0016787">
    <property type="term" value="F:hydrolase activity"/>
    <property type="evidence" value="ECO:0007669"/>
    <property type="project" value="UniProtKB-KW"/>
</dbReference>
<evidence type="ECO:0000313" key="3">
    <source>
        <dbReference type="Proteomes" id="UP001216579"/>
    </source>
</evidence>
<name>A0ABT5ZM35_9ACTN</name>
<comment type="caution">
    <text evidence="2">The sequence shown here is derived from an EMBL/GenBank/DDBJ whole genome shotgun (WGS) entry which is preliminary data.</text>
</comment>
<dbReference type="InterPro" id="IPR029058">
    <property type="entry name" value="AB_hydrolase_fold"/>
</dbReference>
<keyword evidence="3" id="KW-1185">Reference proteome</keyword>
<keyword evidence="2" id="KW-0378">Hydrolase</keyword>
<gene>
    <name evidence="2" type="ORF">P3G67_15620</name>
</gene>
<protein>
    <submittedName>
        <fullName evidence="2">Alpha/beta fold hydrolase</fullName>
    </submittedName>
</protein>
<reference evidence="2 3" key="1">
    <citation type="submission" date="2023-03" db="EMBL/GenBank/DDBJ databases">
        <title>Draft genome sequence of Streptomyces sp. RB6PN23 isolated from peat swamp forest in Thailand.</title>
        <authorList>
            <person name="Klaysubun C."/>
            <person name="Duangmal K."/>
        </authorList>
    </citation>
    <scope>NUCLEOTIDE SEQUENCE [LARGE SCALE GENOMIC DNA]</scope>
    <source>
        <strain evidence="2 3">RB6PN23</strain>
    </source>
</reference>
<evidence type="ECO:0000313" key="2">
    <source>
        <dbReference type="EMBL" id="MDF3290650.1"/>
    </source>
</evidence>
<sequence length="293" mass="32153">MITQPASPTFHRVRTTTAADGVPLTVHQWEPEEPRGAVFYVHGLQSHAGWLFESGPELAARGCAVYAADRRGSGTSGGQRGHLPSAEAVLDDYAAHFDAVRDRCPQGVPVTAVGQSFGGSVLGALLSTGRIAPDAVVLCAPALGQQYRRHGRDGMDRIRERTGLRRSPVTLKDEDYTADHGYLSFMANDHLMLRQTTDGFRAAMVELELLYRESGPWRWDGPQVPVYYARPERDAIIDLDTVAEVLSRLCPQAVEVRFAADHHYLEFSAVRDRFWDWLAGVAVPGAAGREGCL</sequence>
<dbReference type="Gene3D" id="3.40.50.1820">
    <property type="entry name" value="alpha/beta hydrolase"/>
    <property type="match status" value="1"/>
</dbReference>
<dbReference type="InterPro" id="IPR051044">
    <property type="entry name" value="MAG_DAG_Lipase"/>
</dbReference>
<dbReference type="PANTHER" id="PTHR11614">
    <property type="entry name" value="PHOSPHOLIPASE-RELATED"/>
    <property type="match status" value="1"/>
</dbReference>
<dbReference type="SUPFAM" id="SSF53474">
    <property type="entry name" value="alpha/beta-Hydrolases"/>
    <property type="match status" value="1"/>
</dbReference>
<dbReference type="Pfam" id="PF12146">
    <property type="entry name" value="Hydrolase_4"/>
    <property type="match status" value="1"/>
</dbReference>
<evidence type="ECO:0000259" key="1">
    <source>
        <dbReference type="Pfam" id="PF12146"/>
    </source>
</evidence>
<organism evidence="2 3">
    <name type="scientific">Streptomyces silvisoli</name>
    <dbReference type="NCBI Taxonomy" id="3034235"/>
    <lineage>
        <taxon>Bacteria</taxon>
        <taxon>Bacillati</taxon>
        <taxon>Actinomycetota</taxon>
        <taxon>Actinomycetes</taxon>
        <taxon>Kitasatosporales</taxon>
        <taxon>Streptomycetaceae</taxon>
        <taxon>Streptomyces</taxon>
    </lineage>
</organism>
<dbReference type="Proteomes" id="UP001216579">
    <property type="component" value="Unassembled WGS sequence"/>
</dbReference>
<proteinExistence type="predicted"/>
<accession>A0ABT5ZM35</accession>
<dbReference type="RefSeq" id="WP_276094030.1">
    <property type="nucleotide sequence ID" value="NZ_JARJBC010000008.1"/>
</dbReference>
<dbReference type="InterPro" id="IPR022742">
    <property type="entry name" value="Hydrolase_4"/>
</dbReference>
<feature type="domain" description="Serine aminopeptidase S33" evidence="1">
    <location>
        <begin position="33"/>
        <end position="206"/>
    </location>
</feature>
<dbReference type="EMBL" id="JARJBC010000008">
    <property type="protein sequence ID" value="MDF3290650.1"/>
    <property type="molecule type" value="Genomic_DNA"/>
</dbReference>